<dbReference type="RefSeq" id="WP_058277385.1">
    <property type="nucleotide sequence ID" value="NZ_CYPU01000035.1"/>
</dbReference>
<dbReference type="OrthoDB" id="1931120at2"/>
<proteinExistence type="predicted"/>
<evidence type="ECO:0000259" key="1">
    <source>
        <dbReference type="SMART" id="SM00065"/>
    </source>
</evidence>
<gene>
    <name evidence="2" type="ORF">RUA4292_01920</name>
</gene>
<accession>A0A0P1EYY4</accession>
<name>A0A0P1EYY4_9RHOB</name>
<organism evidence="2 3">
    <name type="scientific">Ruegeria atlantica</name>
    <dbReference type="NCBI Taxonomy" id="81569"/>
    <lineage>
        <taxon>Bacteria</taxon>
        <taxon>Pseudomonadati</taxon>
        <taxon>Pseudomonadota</taxon>
        <taxon>Alphaproteobacteria</taxon>
        <taxon>Rhodobacterales</taxon>
        <taxon>Roseobacteraceae</taxon>
        <taxon>Ruegeria</taxon>
    </lineage>
</organism>
<dbReference type="SMART" id="SM00065">
    <property type="entry name" value="GAF"/>
    <property type="match status" value="1"/>
</dbReference>
<dbReference type="InterPro" id="IPR029016">
    <property type="entry name" value="GAF-like_dom_sf"/>
</dbReference>
<dbReference type="SUPFAM" id="SSF55781">
    <property type="entry name" value="GAF domain-like"/>
    <property type="match status" value="1"/>
</dbReference>
<feature type="domain" description="GAF" evidence="1">
    <location>
        <begin position="35"/>
        <end position="184"/>
    </location>
</feature>
<dbReference type="EMBL" id="CYPU01000035">
    <property type="protein sequence ID" value="CUH47744.1"/>
    <property type="molecule type" value="Genomic_DNA"/>
</dbReference>
<dbReference type="Proteomes" id="UP000050783">
    <property type="component" value="Unassembled WGS sequence"/>
</dbReference>
<dbReference type="InterPro" id="IPR003018">
    <property type="entry name" value="GAF"/>
</dbReference>
<dbReference type="AlphaFoldDB" id="A0A0P1EYY4"/>
<evidence type="ECO:0000313" key="3">
    <source>
        <dbReference type="Proteomes" id="UP000050783"/>
    </source>
</evidence>
<dbReference type="Gene3D" id="3.30.450.40">
    <property type="match status" value="1"/>
</dbReference>
<sequence length="184" mass="20292">MNTELESVNAEVAILREREFAMREILRVISASRTDPEPVFETILNNAARLSGAPLANLCILNDTRSHWTLVAHHSEGLRHLIVGKSTCLSDSNLVPAVSMRTASIVHVENLVDTELYQQGDPGRVAMAEEEGMRTILGVPFLLEGEAIGCITLFRREVKPFTQDEIQLVETFAAQAVIAIANTR</sequence>
<evidence type="ECO:0000313" key="2">
    <source>
        <dbReference type="EMBL" id="CUH47744.1"/>
    </source>
</evidence>
<dbReference type="Pfam" id="PF13185">
    <property type="entry name" value="GAF_2"/>
    <property type="match status" value="1"/>
</dbReference>
<reference evidence="2 3" key="1">
    <citation type="submission" date="2015-09" db="EMBL/GenBank/DDBJ databases">
        <authorList>
            <consortium name="Swine Surveillance"/>
        </authorList>
    </citation>
    <scope>NUCLEOTIDE SEQUENCE [LARGE SCALE GENOMIC DNA]</scope>
    <source>
        <strain evidence="2 3">CECT 4292</strain>
    </source>
</reference>
<dbReference type="GeneID" id="55493142"/>
<protein>
    <submittedName>
        <fullName evidence="2">Signal transduction protein containing GAF and PtsI domains</fullName>
    </submittedName>
</protein>